<feature type="compositionally biased region" description="Basic and acidic residues" evidence="1">
    <location>
        <begin position="829"/>
        <end position="838"/>
    </location>
</feature>
<sequence length="1187" mass="125972">MSDRSVPLDATKADPGPVWVGAGPDGAPEALRVSVARTQLYPLVDKARDGVVTIVTKGTGRTEARAALVSLKSLDAAAQARVGGWPSLSKTAARPKLGDLVTAAAGTSGQGAPGTPQVLLDYKTPVAVLVDAALLPDDGGPIRVPATGRRQITLSVKEVSRDWTSLLDEAEAGEVWVEVYRSRSMTEPRAALVPVVALNPEHAGLLTTWPVRDAADILDELDGLVEEVAKPTARDAARGVVVTRNGKPLAVLMARNEAARATAHQPGLTSAAGHSRTDVTAPEELLAAPADNGASVASVAVTAEALPEPVAPPTAEPTANHKAGTGAVSRRPVAALETVLQEVLAPQGPDTPPTEAAWFGIPALDRVVAGLQPGKLTLVAGAPGAGPSLLVAAAARDTALRRQLPVLYAASGLTRTDVAMRVIAAEAGVNYRALRTGQLTEHEQDKANGVGELLSRLGGNVWHIDDGAGLTASDIAEAAQDVDGLALVVVDRLQRAHDPSVPLSGRALPAAAQALTHVARRLKVPVVAALDTDETPLVAALDADVTLTVTRTDERAEVTYAERDFGILASTALRADLACARFTDPLEAPEPATPQAVDPSTLTPAATPSGGITDEIEHELLEAAHPFISGAAEGIGARLRGMLSALAQAARTGNHGDLEDLRTSVADLAARRPTVPGTNEGRRLATALTAYAATRPPTPAAGTTPHPERPTAQTPDSQDTPATNELGPAESELVAATLPLLTEAGPLSLTARSALSQLRDALRTGDDQAINAARARAAFLAGQRLRLPHTEETQRFRSALEAYAGAAAAAGITPAAVPAPTASLTVQEPARDAEEHQPPADTPNDADEETSATFQDTTVPPEDSGNVRRGRTYTFFTNKIAAAVDQALQEANGDVDEAIKLLKRKAVPDAMALFKLSRVGATYEHSVYPEPLEFLSKPSQKESDQIWEGRHKWRNEALRTAVKKGMQKPLDVTALDTNCSYLSAFKTYLPIGALRHHTRGFLPKESGIHRVDHFEWPHEDIPNPLGGRVEPGPYLLDEATVRLLIRCHELDLSEPPRILESWTSGGTEALLEKFRRILNEARTKAIQESDKPTEEYVKAMYSRFTSTIGESGKNQELRRADWVHIIRSQAFASLWLKAHRAYQEGLTLVQVAGVDEIHLVGDWQKIWKEGRMPGEMKKKRLYTLGES</sequence>
<accession>A0A919BVV8</accession>
<dbReference type="InterPro" id="IPR007694">
    <property type="entry name" value="DNA_helicase_DnaB-like_C"/>
</dbReference>
<feature type="compositionally biased region" description="Polar residues" evidence="1">
    <location>
        <begin position="711"/>
        <end position="723"/>
    </location>
</feature>
<dbReference type="PANTHER" id="PTHR30153:SF2">
    <property type="entry name" value="REPLICATIVE DNA HELICASE"/>
    <property type="match status" value="1"/>
</dbReference>
<dbReference type="EMBL" id="BNBE01000003">
    <property type="protein sequence ID" value="GHG22953.1"/>
    <property type="molecule type" value="Genomic_DNA"/>
</dbReference>
<feature type="region of interest" description="Disordered" evidence="1">
    <location>
        <begin position="827"/>
        <end position="869"/>
    </location>
</feature>
<dbReference type="SUPFAM" id="SSF52540">
    <property type="entry name" value="P-loop containing nucleoside triphosphate hydrolases"/>
    <property type="match status" value="1"/>
</dbReference>
<evidence type="ECO:0000256" key="1">
    <source>
        <dbReference type="SAM" id="MobiDB-lite"/>
    </source>
</evidence>
<keyword evidence="4" id="KW-1185">Reference proteome</keyword>
<dbReference type="PANTHER" id="PTHR30153">
    <property type="entry name" value="REPLICATIVE DNA HELICASE DNAB"/>
    <property type="match status" value="1"/>
</dbReference>
<reference evidence="3" key="2">
    <citation type="submission" date="2020-09" db="EMBL/GenBank/DDBJ databases">
        <authorList>
            <person name="Sun Q."/>
            <person name="Ohkuma M."/>
        </authorList>
    </citation>
    <scope>NUCLEOTIDE SEQUENCE</scope>
    <source>
        <strain evidence="3">JCM 4122</strain>
    </source>
</reference>
<dbReference type="InterPro" id="IPR027417">
    <property type="entry name" value="P-loop_NTPase"/>
</dbReference>
<reference evidence="3" key="1">
    <citation type="journal article" date="2014" name="Int. J. Syst. Evol. Microbiol.">
        <title>Complete genome sequence of Corynebacterium casei LMG S-19264T (=DSM 44701T), isolated from a smear-ripened cheese.</title>
        <authorList>
            <consortium name="US DOE Joint Genome Institute (JGI-PGF)"/>
            <person name="Walter F."/>
            <person name="Albersmeier A."/>
            <person name="Kalinowski J."/>
            <person name="Ruckert C."/>
        </authorList>
    </citation>
    <scope>NUCLEOTIDE SEQUENCE</scope>
    <source>
        <strain evidence="3">JCM 4122</strain>
    </source>
</reference>
<feature type="domain" description="SF4 helicase" evidence="2">
    <location>
        <begin position="360"/>
        <end position="529"/>
    </location>
</feature>
<feature type="compositionally biased region" description="Low complexity" evidence="1">
    <location>
        <begin position="693"/>
        <end position="705"/>
    </location>
</feature>
<dbReference type="Proteomes" id="UP000632849">
    <property type="component" value="Unassembled WGS sequence"/>
</dbReference>
<feature type="region of interest" description="Disordered" evidence="1">
    <location>
        <begin position="586"/>
        <end position="611"/>
    </location>
</feature>
<dbReference type="RefSeq" id="WP_190044219.1">
    <property type="nucleotide sequence ID" value="NZ_BNBE01000003.1"/>
</dbReference>
<proteinExistence type="predicted"/>
<dbReference type="GO" id="GO:0006260">
    <property type="term" value="P:DNA replication"/>
    <property type="evidence" value="ECO:0007669"/>
    <property type="project" value="InterPro"/>
</dbReference>
<dbReference type="Gene3D" id="3.40.50.300">
    <property type="entry name" value="P-loop containing nucleotide triphosphate hydrolases"/>
    <property type="match status" value="1"/>
</dbReference>
<feature type="region of interest" description="Disordered" evidence="1">
    <location>
        <begin position="693"/>
        <end position="725"/>
    </location>
</feature>
<feature type="region of interest" description="Disordered" evidence="1">
    <location>
        <begin position="1"/>
        <end position="21"/>
    </location>
</feature>
<comment type="caution">
    <text evidence="3">The sequence shown here is derived from an EMBL/GenBank/DDBJ whole genome shotgun (WGS) entry which is preliminary data.</text>
</comment>
<gene>
    <name evidence="3" type="ORF">GCM10017667_68750</name>
</gene>
<organism evidence="3 4">
    <name type="scientific">Streptomyces filamentosus</name>
    <name type="common">Streptomyces roseosporus</name>
    <dbReference type="NCBI Taxonomy" id="67294"/>
    <lineage>
        <taxon>Bacteria</taxon>
        <taxon>Bacillati</taxon>
        <taxon>Actinomycetota</taxon>
        <taxon>Actinomycetes</taxon>
        <taxon>Kitasatosporales</taxon>
        <taxon>Streptomycetaceae</taxon>
        <taxon>Streptomyces</taxon>
    </lineage>
</organism>
<name>A0A919BVV8_STRFL</name>
<evidence type="ECO:0000313" key="3">
    <source>
        <dbReference type="EMBL" id="GHG22953.1"/>
    </source>
</evidence>
<dbReference type="GO" id="GO:0003678">
    <property type="term" value="F:DNA helicase activity"/>
    <property type="evidence" value="ECO:0007669"/>
    <property type="project" value="InterPro"/>
</dbReference>
<dbReference type="GO" id="GO:0005524">
    <property type="term" value="F:ATP binding"/>
    <property type="evidence" value="ECO:0007669"/>
    <property type="project" value="InterPro"/>
</dbReference>
<evidence type="ECO:0000259" key="2">
    <source>
        <dbReference type="Pfam" id="PF03796"/>
    </source>
</evidence>
<protein>
    <recommendedName>
        <fullName evidence="2">SF4 helicase domain-containing protein</fullName>
    </recommendedName>
</protein>
<dbReference type="GO" id="GO:0005829">
    <property type="term" value="C:cytosol"/>
    <property type="evidence" value="ECO:0007669"/>
    <property type="project" value="TreeGrafter"/>
</dbReference>
<evidence type="ECO:0000313" key="4">
    <source>
        <dbReference type="Proteomes" id="UP000632849"/>
    </source>
</evidence>
<dbReference type="AlphaFoldDB" id="A0A919BVV8"/>
<dbReference type="Pfam" id="PF03796">
    <property type="entry name" value="DnaB_C"/>
    <property type="match status" value="1"/>
</dbReference>